<gene>
    <name evidence="3" type="ORF">Uis1B_2191</name>
</gene>
<feature type="region of interest" description="Disordered" evidence="1">
    <location>
        <begin position="400"/>
        <end position="499"/>
    </location>
</feature>
<proteinExistence type="predicted"/>
<feature type="compositionally biased region" description="Low complexity" evidence="1">
    <location>
        <begin position="415"/>
        <end position="428"/>
    </location>
</feature>
<keyword evidence="2" id="KW-0812">Transmembrane</keyword>
<feature type="non-terminal residue" evidence="3">
    <location>
        <position position="1"/>
    </location>
</feature>
<protein>
    <submittedName>
        <fullName evidence="3">Fe-S osidoreductase</fullName>
    </submittedName>
</protein>
<evidence type="ECO:0000313" key="4">
    <source>
        <dbReference type="Proteomes" id="UP000235050"/>
    </source>
</evidence>
<name>A0A2N5J6Z3_9BIFI</name>
<keyword evidence="2" id="KW-0472">Membrane</keyword>
<reference evidence="3 4" key="1">
    <citation type="submission" date="2017-07" db="EMBL/GenBank/DDBJ databases">
        <title>Bifidobacterium novel species.</title>
        <authorList>
            <person name="Lugli G.A."/>
            <person name="Milani C."/>
            <person name="Duranti S."/>
            <person name="Mangifesta M."/>
        </authorList>
    </citation>
    <scope>NUCLEOTIDE SEQUENCE [LARGE SCALE GENOMIC DNA]</scope>
    <source>
        <strain evidence="4">Uis1B</strain>
    </source>
</reference>
<dbReference type="Proteomes" id="UP000235050">
    <property type="component" value="Unassembled WGS sequence"/>
</dbReference>
<sequence>TARQLYSMCLDPRYWDRLDQVPDHPACWPELADWAREAYVVGPEAYGPPPEPPAPEPWSLGRALTGLLPSRTVRPGAARRESDPPDHGALPIERSQPPAMPVVVAPASAGTDSAASAGRPEDPGPEPEGPKPAGPAGKPGVRTAESDGEAGSPGSDASLSAEGDGIPDAGDVPEATSIAGPDPDVALDVPRPRLAIRARRALTLLLAGTLVSTLVFTGGYWTWRAWDAHRDAQLQEQAEASRRADEESRAKRRADEAARAREASVKAASVIRKRAVSSPVAGSRPVSEALSVLDGLIDDPKSDAASIDAAARRLDSAVASATSAKAAETGRTLASLIGRASKLADAPKGADRDAMLVLAGRWRGVRIDGSNLREAVDAAGRLKPLVERVEKAAAAARSARAEQAREAAEREAAARRSASPQGSSSGAGSSSGSGSGAHGSGSPYRRSYAGSSSSGSSAYRAPSAPSAPSPRATSTPRPAPKPAAPSAPSGNGGDGAVLQ</sequence>
<feature type="compositionally biased region" description="Gly residues" evidence="1">
    <location>
        <begin position="490"/>
        <end position="499"/>
    </location>
</feature>
<comment type="caution">
    <text evidence="3">The sequence shown here is derived from an EMBL/GenBank/DDBJ whole genome shotgun (WGS) entry which is preliminary data.</text>
</comment>
<accession>A0A2N5J6Z3</accession>
<feature type="transmembrane region" description="Helical" evidence="2">
    <location>
        <begin position="201"/>
        <end position="223"/>
    </location>
</feature>
<feature type="compositionally biased region" description="Pro residues" evidence="1">
    <location>
        <begin position="46"/>
        <end position="56"/>
    </location>
</feature>
<feature type="compositionally biased region" description="Low complexity" evidence="1">
    <location>
        <begin position="101"/>
        <end position="117"/>
    </location>
</feature>
<dbReference type="AlphaFoldDB" id="A0A2N5J6Z3"/>
<feature type="region of interest" description="Disordered" evidence="1">
    <location>
        <begin position="237"/>
        <end position="260"/>
    </location>
</feature>
<feature type="compositionally biased region" description="Basic and acidic residues" evidence="1">
    <location>
        <begin position="400"/>
        <end position="414"/>
    </location>
</feature>
<evidence type="ECO:0000256" key="1">
    <source>
        <dbReference type="SAM" id="MobiDB-lite"/>
    </source>
</evidence>
<evidence type="ECO:0000313" key="3">
    <source>
        <dbReference type="EMBL" id="PLS29985.1"/>
    </source>
</evidence>
<keyword evidence="4" id="KW-1185">Reference proteome</keyword>
<organism evidence="3 4">
    <name type="scientific">Bifidobacterium margollesii</name>
    <dbReference type="NCBI Taxonomy" id="2020964"/>
    <lineage>
        <taxon>Bacteria</taxon>
        <taxon>Bacillati</taxon>
        <taxon>Actinomycetota</taxon>
        <taxon>Actinomycetes</taxon>
        <taxon>Bifidobacteriales</taxon>
        <taxon>Bifidobacteriaceae</taxon>
        <taxon>Bifidobacterium</taxon>
    </lineage>
</organism>
<feature type="compositionally biased region" description="Gly residues" evidence="1">
    <location>
        <begin position="429"/>
        <end position="439"/>
    </location>
</feature>
<evidence type="ECO:0000256" key="2">
    <source>
        <dbReference type="SAM" id="Phobius"/>
    </source>
</evidence>
<keyword evidence="2" id="KW-1133">Transmembrane helix</keyword>
<dbReference type="EMBL" id="NMWU01000052">
    <property type="protein sequence ID" value="PLS29985.1"/>
    <property type="molecule type" value="Genomic_DNA"/>
</dbReference>
<feature type="region of interest" description="Disordered" evidence="1">
    <location>
        <begin position="44"/>
        <end position="188"/>
    </location>
</feature>
<feature type="compositionally biased region" description="Low complexity" evidence="1">
    <location>
        <begin position="440"/>
        <end position="476"/>
    </location>
</feature>